<reference evidence="1 2" key="1">
    <citation type="submission" date="2015-07" db="EMBL/GenBank/DDBJ databases">
        <title>Whole genome sequencing of Bosea vaviloviae isolated from cave pool.</title>
        <authorList>
            <person name="Tan N.E.H."/>
            <person name="Lee Y.P."/>
            <person name="Gan H.M."/>
            <person name="Barton H."/>
            <person name="Savka M.A."/>
        </authorList>
    </citation>
    <scope>NUCLEOTIDE SEQUENCE [LARGE SCALE GENOMIC DNA]</scope>
    <source>
        <strain evidence="1 2">SD260</strain>
    </source>
</reference>
<accession>A0A0N1F7J1</accession>
<name>A0A0N1F7J1_9HYPH</name>
<dbReference type="AlphaFoldDB" id="A0A0N1F7J1"/>
<proteinExistence type="predicted"/>
<keyword evidence="2" id="KW-1185">Reference proteome</keyword>
<dbReference type="EMBL" id="LGSZ01000025">
    <property type="protein sequence ID" value="KPH81959.1"/>
    <property type="molecule type" value="Genomic_DNA"/>
</dbReference>
<protein>
    <submittedName>
        <fullName evidence="1">Uncharacterized protein</fullName>
    </submittedName>
</protein>
<comment type="caution">
    <text evidence="1">The sequence shown here is derived from an EMBL/GenBank/DDBJ whole genome shotgun (WGS) entry which is preliminary data.</text>
</comment>
<sequence length="100" mass="10019">MCILFVASIFVAVAALPGASSGRRTPAAIVFPPWISGDEAVGRSIAAGHLVLRSGRSGFIVIVATDGQAAPTHRPDGAILVVALAGLDGCLDARVTDPAA</sequence>
<evidence type="ECO:0000313" key="1">
    <source>
        <dbReference type="EMBL" id="KPH81959.1"/>
    </source>
</evidence>
<dbReference type="PATRIC" id="fig|1526658.3.peg.5618"/>
<organism evidence="1 2">
    <name type="scientific">Bosea vaviloviae</name>
    <dbReference type="NCBI Taxonomy" id="1526658"/>
    <lineage>
        <taxon>Bacteria</taxon>
        <taxon>Pseudomonadati</taxon>
        <taxon>Pseudomonadota</taxon>
        <taxon>Alphaproteobacteria</taxon>
        <taxon>Hyphomicrobiales</taxon>
        <taxon>Boseaceae</taxon>
        <taxon>Bosea</taxon>
    </lineage>
</organism>
<gene>
    <name evidence="1" type="ORF">AE618_06120</name>
</gene>
<dbReference type="Proteomes" id="UP000037822">
    <property type="component" value="Unassembled WGS sequence"/>
</dbReference>
<evidence type="ECO:0000313" key="2">
    <source>
        <dbReference type="Proteomes" id="UP000037822"/>
    </source>
</evidence>